<feature type="signal peptide" evidence="1">
    <location>
        <begin position="1"/>
        <end position="27"/>
    </location>
</feature>
<feature type="chain" id="PRO_5019099973" evidence="1">
    <location>
        <begin position="28"/>
        <end position="60"/>
    </location>
</feature>
<comment type="caution">
    <text evidence="2">The sequence shown here is derived from an EMBL/GenBank/DDBJ whole genome shotgun (WGS) entry which is preliminary data.</text>
</comment>
<keyword evidence="1" id="KW-0732">Signal</keyword>
<name>A0A418WTP4_9PROT</name>
<dbReference type="EMBL" id="QYUK01000008">
    <property type="protein sequence ID" value="RJF94567.1"/>
    <property type="molecule type" value="Genomic_DNA"/>
</dbReference>
<reference evidence="2 3" key="1">
    <citation type="submission" date="2018-09" db="EMBL/GenBank/DDBJ databases">
        <authorList>
            <person name="Zhu H."/>
        </authorList>
    </citation>
    <scope>NUCLEOTIDE SEQUENCE [LARGE SCALE GENOMIC DNA]</scope>
    <source>
        <strain evidence="2 3">K1W22B-8</strain>
    </source>
</reference>
<dbReference type="AlphaFoldDB" id="A0A418WTP4"/>
<gene>
    <name evidence="2" type="ORF">D3874_01645</name>
</gene>
<proteinExistence type="predicted"/>
<sequence>MIEFIVNNGDRLLALAAGLVAVASALAALTPTPKDDGIALALRRLIDLIALNVGHARRKP</sequence>
<accession>A0A418WTP4</accession>
<protein>
    <submittedName>
        <fullName evidence="2">Uncharacterized protein</fullName>
    </submittedName>
</protein>
<keyword evidence="3" id="KW-1185">Reference proteome</keyword>
<evidence type="ECO:0000313" key="2">
    <source>
        <dbReference type="EMBL" id="RJF94567.1"/>
    </source>
</evidence>
<dbReference type="RefSeq" id="WP_119775758.1">
    <property type="nucleotide sequence ID" value="NZ_QYUK01000008.1"/>
</dbReference>
<evidence type="ECO:0000313" key="3">
    <source>
        <dbReference type="Proteomes" id="UP000284605"/>
    </source>
</evidence>
<dbReference type="Proteomes" id="UP000284605">
    <property type="component" value="Unassembled WGS sequence"/>
</dbReference>
<evidence type="ECO:0000256" key="1">
    <source>
        <dbReference type="SAM" id="SignalP"/>
    </source>
</evidence>
<organism evidence="2 3">
    <name type="scientific">Oleomonas cavernae</name>
    <dbReference type="NCBI Taxonomy" id="2320859"/>
    <lineage>
        <taxon>Bacteria</taxon>
        <taxon>Pseudomonadati</taxon>
        <taxon>Pseudomonadota</taxon>
        <taxon>Alphaproteobacteria</taxon>
        <taxon>Acetobacterales</taxon>
        <taxon>Acetobacteraceae</taxon>
        <taxon>Oleomonas</taxon>
    </lineage>
</organism>